<dbReference type="KEGG" id="tps:THAPSDRAFT_bd863"/>
<organism evidence="3 4">
    <name type="scientific">Thalassiosira pseudonana</name>
    <name type="common">Marine diatom</name>
    <name type="synonym">Cyclotella nana</name>
    <dbReference type="NCBI Taxonomy" id="35128"/>
    <lineage>
        <taxon>Eukaryota</taxon>
        <taxon>Sar</taxon>
        <taxon>Stramenopiles</taxon>
        <taxon>Ochrophyta</taxon>
        <taxon>Bacillariophyta</taxon>
        <taxon>Coscinodiscophyceae</taxon>
        <taxon>Thalassiosirophycidae</taxon>
        <taxon>Thalassiosirales</taxon>
        <taxon>Thalassiosiraceae</taxon>
        <taxon>Thalassiosira</taxon>
    </lineage>
</organism>
<dbReference type="GeneID" id="7446009"/>
<dbReference type="PaxDb" id="35128-Thapsdraft863"/>
<dbReference type="EMBL" id="DS999441">
    <property type="protein sequence ID" value="EED86249.1"/>
    <property type="molecule type" value="Genomic_DNA"/>
</dbReference>
<sequence length="485" mass="53231">MTSTPRAFLLFFILCNISSRRQWLLPTGVAASARSTDDNDVNISEEYSCDASTQLCSDQDAQQQQQLNTLPSKHNSNFCSTSPVSTRQSALPLLDAFYNLGMTAQAFKPNAPLKDEVCRLPPVHSNNNNNGTSDSGEQGGESYLPYRLARFPFWRTTYHRVEDLVPIRIRGNIYSCDNSADIVSTFTNDESLGGQDENASVLEVWQPRPDGTYSSIRPGVQVGECRASIPITPSSSESDINSFSNLIGYVDFETLAPGSPGMLGGLLPSSSSTIPSGEARSGEFPPYAPGLIHFLLNIEGYFPILAQLDMRDLSKHVASGGKEKRFRFKGSDVRPHYHATTSGKEDGSRGGMEIQSVVQSSTRPGYDLALEVEVDFYLASTAEIETHRASSTFCSSFEGYVGWIPIVFKEPNCPSVPHRCGLLCTMINFGTPKHQTNDVASDSSENSSQLYSLVSLCPYPMAALFWRECHFVPAPPAQKRHSKLE</sequence>
<evidence type="ECO:0000313" key="3">
    <source>
        <dbReference type="EMBL" id="EED86249.1"/>
    </source>
</evidence>
<keyword evidence="4" id="KW-1185">Reference proteome</keyword>
<evidence type="ECO:0000313" key="4">
    <source>
        <dbReference type="Proteomes" id="UP000001449"/>
    </source>
</evidence>
<dbReference type="InParanoid" id="B8LEI1"/>
<proteinExistence type="predicted"/>
<keyword evidence="2" id="KW-0732">Signal</keyword>
<feature type="chain" id="PRO_5002874052" evidence="2">
    <location>
        <begin position="21"/>
        <end position="485"/>
    </location>
</feature>
<dbReference type="AlphaFoldDB" id="B8LEI1"/>
<gene>
    <name evidence="3" type="ORF">THAPSDRAFT_bd863</name>
</gene>
<reference evidence="3 4" key="2">
    <citation type="journal article" date="2008" name="Nature">
        <title>The Phaeodactylum genome reveals the evolutionary history of diatom genomes.</title>
        <authorList>
            <person name="Bowler C."/>
            <person name="Allen A.E."/>
            <person name="Badger J.H."/>
            <person name="Grimwood J."/>
            <person name="Jabbari K."/>
            <person name="Kuo A."/>
            <person name="Maheswari U."/>
            <person name="Martens C."/>
            <person name="Maumus F."/>
            <person name="Otillar R.P."/>
            <person name="Rayko E."/>
            <person name="Salamov A."/>
            <person name="Vandepoele K."/>
            <person name="Beszteri B."/>
            <person name="Gruber A."/>
            <person name="Heijde M."/>
            <person name="Katinka M."/>
            <person name="Mock T."/>
            <person name="Valentin K."/>
            <person name="Verret F."/>
            <person name="Berges J.A."/>
            <person name="Brownlee C."/>
            <person name="Cadoret J.P."/>
            <person name="Chiovitti A."/>
            <person name="Choi C.J."/>
            <person name="Coesel S."/>
            <person name="De Martino A."/>
            <person name="Detter J.C."/>
            <person name="Durkin C."/>
            <person name="Falciatore A."/>
            <person name="Fournet J."/>
            <person name="Haruta M."/>
            <person name="Huysman M.J."/>
            <person name="Jenkins B.D."/>
            <person name="Jiroutova K."/>
            <person name="Jorgensen R.E."/>
            <person name="Joubert Y."/>
            <person name="Kaplan A."/>
            <person name="Kroger N."/>
            <person name="Kroth P.G."/>
            <person name="La Roche J."/>
            <person name="Lindquist E."/>
            <person name="Lommer M."/>
            <person name="Martin-Jezequel V."/>
            <person name="Lopez P.J."/>
            <person name="Lucas S."/>
            <person name="Mangogna M."/>
            <person name="McGinnis K."/>
            <person name="Medlin L.K."/>
            <person name="Montsant A."/>
            <person name="Oudot-Le Secq M.P."/>
            <person name="Napoli C."/>
            <person name="Obornik M."/>
            <person name="Parker M.S."/>
            <person name="Petit J.L."/>
            <person name="Porcel B.M."/>
            <person name="Poulsen N."/>
            <person name="Robison M."/>
            <person name="Rychlewski L."/>
            <person name="Rynearson T.A."/>
            <person name="Schmutz J."/>
            <person name="Shapiro H."/>
            <person name="Siaut M."/>
            <person name="Stanley M."/>
            <person name="Sussman M.R."/>
            <person name="Taylor A.R."/>
            <person name="Vardi A."/>
            <person name="von Dassow P."/>
            <person name="Vyverman W."/>
            <person name="Willis A."/>
            <person name="Wyrwicz L.S."/>
            <person name="Rokhsar D.S."/>
            <person name="Weissenbach J."/>
            <person name="Armbrust E.V."/>
            <person name="Green B.R."/>
            <person name="Van de Peer Y."/>
            <person name="Grigoriev I.V."/>
        </authorList>
    </citation>
    <scope>NUCLEOTIDE SEQUENCE [LARGE SCALE GENOMIC DNA]</scope>
    <source>
        <strain evidence="3 4">CCMP1335</strain>
    </source>
</reference>
<dbReference type="eggNOG" id="ENOG502T00C">
    <property type="taxonomic scope" value="Eukaryota"/>
</dbReference>
<feature type="region of interest" description="Disordered" evidence="1">
    <location>
        <begin position="120"/>
        <end position="140"/>
    </location>
</feature>
<dbReference type="RefSeq" id="XP_002297432.1">
    <property type="nucleotide sequence ID" value="XM_002297396.1"/>
</dbReference>
<dbReference type="HOGENOM" id="CLU_563263_0_0_1"/>
<evidence type="ECO:0000256" key="2">
    <source>
        <dbReference type="SAM" id="SignalP"/>
    </source>
</evidence>
<name>B8LEI1_THAPS</name>
<evidence type="ECO:0000256" key="1">
    <source>
        <dbReference type="SAM" id="MobiDB-lite"/>
    </source>
</evidence>
<accession>B8LEI1</accession>
<reference evidence="3 4" key="1">
    <citation type="journal article" date="2004" name="Science">
        <title>The genome of the diatom Thalassiosira pseudonana: ecology, evolution, and metabolism.</title>
        <authorList>
            <person name="Armbrust E.V."/>
            <person name="Berges J.A."/>
            <person name="Bowler C."/>
            <person name="Green B.R."/>
            <person name="Martinez D."/>
            <person name="Putnam N.H."/>
            <person name="Zhou S."/>
            <person name="Allen A.E."/>
            <person name="Apt K.E."/>
            <person name="Bechner M."/>
            <person name="Brzezinski M.A."/>
            <person name="Chaal B.K."/>
            <person name="Chiovitti A."/>
            <person name="Davis A.K."/>
            <person name="Demarest M.S."/>
            <person name="Detter J.C."/>
            <person name="Glavina T."/>
            <person name="Goodstein D."/>
            <person name="Hadi M.Z."/>
            <person name="Hellsten U."/>
            <person name="Hildebrand M."/>
            <person name="Jenkins B.D."/>
            <person name="Jurka J."/>
            <person name="Kapitonov V.V."/>
            <person name="Kroger N."/>
            <person name="Lau W.W."/>
            <person name="Lane T.W."/>
            <person name="Larimer F.W."/>
            <person name="Lippmeier J.C."/>
            <person name="Lucas S."/>
            <person name="Medina M."/>
            <person name="Montsant A."/>
            <person name="Obornik M."/>
            <person name="Parker M.S."/>
            <person name="Palenik B."/>
            <person name="Pazour G.J."/>
            <person name="Richardson P.M."/>
            <person name="Rynearson T.A."/>
            <person name="Saito M.A."/>
            <person name="Schwartz D.C."/>
            <person name="Thamatrakoln K."/>
            <person name="Valentin K."/>
            <person name="Vardi A."/>
            <person name="Wilkerson F.P."/>
            <person name="Rokhsar D.S."/>
        </authorList>
    </citation>
    <scope>NUCLEOTIDE SEQUENCE [LARGE SCALE GENOMIC DNA]</scope>
    <source>
        <strain evidence="3 4">CCMP1335</strain>
    </source>
</reference>
<protein>
    <submittedName>
        <fullName evidence="3">Uncharacterized protein</fullName>
    </submittedName>
</protein>
<feature type="signal peptide" evidence="2">
    <location>
        <begin position="1"/>
        <end position="20"/>
    </location>
</feature>
<dbReference type="Proteomes" id="UP000001449">
    <property type="component" value="Unassembled WGS sequence"/>
</dbReference>